<dbReference type="AlphaFoldDB" id="A0ABD0LJI1"/>
<gene>
    <name evidence="1" type="ORF">BaRGS_00009326</name>
</gene>
<keyword evidence="2" id="KW-1185">Reference proteome</keyword>
<dbReference type="Proteomes" id="UP001519460">
    <property type="component" value="Unassembled WGS sequence"/>
</dbReference>
<accession>A0ABD0LJI1</accession>
<evidence type="ECO:0000313" key="2">
    <source>
        <dbReference type="Proteomes" id="UP001519460"/>
    </source>
</evidence>
<reference evidence="1 2" key="1">
    <citation type="journal article" date="2023" name="Sci. Data">
        <title>Genome assembly of the Korean intertidal mud-creeper Batillaria attramentaria.</title>
        <authorList>
            <person name="Patra A.K."/>
            <person name="Ho P.T."/>
            <person name="Jun S."/>
            <person name="Lee S.J."/>
            <person name="Kim Y."/>
            <person name="Won Y.J."/>
        </authorList>
    </citation>
    <scope>NUCLEOTIDE SEQUENCE [LARGE SCALE GENOMIC DNA]</scope>
    <source>
        <strain evidence="1">Wonlab-2016</strain>
    </source>
</reference>
<sequence length="98" mass="11017">MTKQNSKSFWCSADVNPLTQTYNAVTLNELHLSHLLNTCAFSVLMISLSQILGVSVAPPQVYDLESMFVPKSLVNEKSAEECEEEPTFHAREEKTVRL</sequence>
<dbReference type="EMBL" id="JACVVK020000044">
    <property type="protein sequence ID" value="KAK7499351.1"/>
    <property type="molecule type" value="Genomic_DNA"/>
</dbReference>
<evidence type="ECO:0000313" key="1">
    <source>
        <dbReference type="EMBL" id="KAK7499351.1"/>
    </source>
</evidence>
<protein>
    <submittedName>
        <fullName evidence="1">Uncharacterized protein</fullName>
    </submittedName>
</protein>
<organism evidence="1 2">
    <name type="scientific">Batillaria attramentaria</name>
    <dbReference type="NCBI Taxonomy" id="370345"/>
    <lineage>
        <taxon>Eukaryota</taxon>
        <taxon>Metazoa</taxon>
        <taxon>Spiralia</taxon>
        <taxon>Lophotrochozoa</taxon>
        <taxon>Mollusca</taxon>
        <taxon>Gastropoda</taxon>
        <taxon>Caenogastropoda</taxon>
        <taxon>Sorbeoconcha</taxon>
        <taxon>Cerithioidea</taxon>
        <taxon>Batillariidae</taxon>
        <taxon>Batillaria</taxon>
    </lineage>
</organism>
<comment type="caution">
    <text evidence="1">The sequence shown here is derived from an EMBL/GenBank/DDBJ whole genome shotgun (WGS) entry which is preliminary data.</text>
</comment>
<name>A0ABD0LJI1_9CAEN</name>
<proteinExistence type="predicted"/>